<dbReference type="GO" id="GO:0005634">
    <property type="term" value="C:nucleus"/>
    <property type="evidence" value="ECO:0007669"/>
    <property type="project" value="UniProtKB-SubCell"/>
</dbReference>
<feature type="compositionally biased region" description="Polar residues" evidence="11">
    <location>
        <begin position="275"/>
        <end position="288"/>
    </location>
</feature>
<organism evidence="12 13">
    <name type="scientific">Rhizodiscina lignyota</name>
    <dbReference type="NCBI Taxonomy" id="1504668"/>
    <lineage>
        <taxon>Eukaryota</taxon>
        <taxon>Fungi</taxon>
        <taxon>Dikarya</taxon>
        <taxon>Ascomycota</taxon>
        <taxon>Pezizomycotina</taxon>
        <taxon>Dothideomycetes</taxon>
        <taxon>Pleosporomycetidae</taxon>
        <taxon>Aulographales</taxon>
        <taxon>Rhizodiscinaceae</taxon>
        <taxon>Rhizodiscina</taxon>
    </lineage>
</organism>
<feature type="compositionally biased region" description="Low complexity" evidence="11">
    <location>
        <begin position="69"/>
        <end position="80"/>
    </location>
</feature>
<feature type="region of interest" description="Disordered" evidence="11">
    <location>
        <begin position="65"/>
        <end position="103"/>
    </location>
</feature>
<dbReference type="Pfam" id="PF08209">
    <property type="entry name" value="Sgf11"/>
    <property type="match status" value="1"/>
</dbReference>
<keyword evidence="4" id="KW-0862">Zinc</keyword>
<dbReference type="AlphaFoldDB" id="A0A9P4M5L3"/>
<name>A0A9P4M5L3_9PEZI</name>
<feature type="compositionally biased region" description="Polar residues" evidence="11">
    <location>
        <begin position="199"/>
        <end position="219"/>
    </location>
</feature>
<accession>A0A9P4M5L3</accession>
<dbReference type="GO" id="GO:0070461">
    <property type="term" value="C:SAGA-type complex"/>
    <property type="evidence" value="ECO:0007669"/>
    <property type="project" value="UniProtKB-ARBA"/>
</dbReference>
<evidence type="ECO:0000256" key="9">
    <source>
        <dbReference type="ARBA" id="ARBA00023242"/>
    </source>
</evidence>
<keyword evidence="9" id="KW-0539">Nucleus</keyword>
<proteinExistence type="inferred from homology"/>
<evidence type="ECO:0000256" key="8">
    <source>
        <dbReference type="ARBA" id="ARBA00023163"/>
    </source>
</evidence>
<feature type="compositionally biased region" description="Basic and acidic residues" evidence="11">
    <location>
        <begin position="413"/>
        <end position="425"/>
    </location>
</feature>
<evidence type="ECO:0000256" key="4">
    <source>
        <dbReference type="ARBA" id="ARBA00022833"/>
    </source>
</evidence>
<feature type="compositionally biased region" description="Basic and acidic residues" evidence="11">
    <location>
        <begin position="179"/>
        <end position="198"/>
    </location>
</feature>
<feature type="compositionally biased region" description="Polar residues" evidence="11">
    <location>
        <begin position="342"/>
        <end position="355"/>
    </location>
</feature>
<gene>
    <name evidence="12" type="ORF">NA57DRAFT_57147</name>
</gene>
<evidence type="ECO:0000256" key="5">
    <source>
        <dbReference type="ARBA" id="ARBA00022853"/>
    </source>
</evidence>
<feature type="compositionally biased region" description="Polar residues" evidence="11">
    <location>
        <begin position="12"/>
        <end position="21"/>
    </location>
</feature>
<dbReference type="Proteomes" id="UP000799772">
    <property type="component" value="Unassembled WGS sequence"/>
</dbReference>
<keyword evidence="3" id="KW-0863">Zinc-finger</keyword>
<reference evidence="12" key="1">
    <citation type="journal article" date="2020" name="Stud. Mycol.">
        <title>101 Dothideomycetes genomes: a test case for predicting lifestyles and emergence of pathogens.</title>
        <authorList>
            <person name="Haridas S."/>
            <person name="Albert R."/>
            <person name="Binder M."/>
            <person name="Bloem J."/>
            <person name="Labutti K."/>
            <person name="Salamov A."/>
            <person name="Andreopoulos B."/>
            <person name="Baker S."/>
            <person name="Barry K."/>
            <person name="Bills G."/>
            <person name="Bluhm B."/>
            <person name="Cannon C."/>
            <person name="Castanera R."/>
            <person name="Culley D."/>
            <person name="Daum C."/>
            <person name="Ezra D."/>
            <person name="Gonzalez J."/>
            <person name="Henrissat B."/>
            <person name="Kuo A."/>
            <person name="Liang C."/>
            <person name="Lipzen A."/>
            <person name="Lutzoni F."/>
            <person name="Magnuson J."/>
            <person name="Mondo S."/>
            <person name="Nolan M."/>
            <person name="Ohm R."/>
            <person name="Pangilinan J."/>
            <person name="Park H.-J."/>
            <person name="Ramirez L."/>
            <person name="Alfaro M."/>
            <person name="Sun H."/>
            <person name="Tritt A."/>
            <person name="Yoshinaga Y."/>
            <person name="Zwiers L.-H."/>
            <person name="Turgeon B."/>
            <person name="Goodwin S."/>
            <person name="Spatafora J."/>
            <person name="Crous P."/>
            <person name="Grigoriev I."/>
        </authorList>
    </citation>
    <scope>NUCLEOTIDE SEQUENCE</scope>
    <source>
        <strain evidence="12">CBS 133067</strain>
    </source>
</reference>
<comment type="subcellular location">
    <subcellularLocation>
        <location evidence="1 10">Nucleus</location>
    </subcellularLocation>
</comment>
<evidence type="ECO:0000256" key="2">
    <source>
        <dbReference type="ARBA" id="ARBA00022723"/>
    </source>
</evidence>
<dbReference type="GO" id="GO:0008270">
    <property type="term" value="F:zinc ion binding"/>
    <property type="evidence" value="ECO:0007669"/>
    <property type="project" value="UniProtKB-KW"/>
</dbReference>
<evidence type="ECO:0000256" key="11">
    <source>
        <dbReference type="SAM" id="MobiDB-lite"/>
    </source>
</evidence>
<evidence type="ECO:0000256" key="1">
    <source>
        <dbReference type="ARBA" id="ARBA00004123"/>
    </source>
</evidence>
<feature type="region of interest" description="Disordered" evidence="11">
    <location>
        <begin position="1"/>
        <end position="21"/>
    </location>
</feature>
<dbReference type="OrthoDB" id="21557at2759"/>
<protein>
    <recommendedName>
        <fullName evidence="10">SAGA-associated factor 11</fullName>
    </recommendedName>
</protein>
<feature type="compositionally biased region" description="Polar residues" evidence="11">
    <location>
        <begin position="81"/>
        <end position="95"/>
    </location>
</feature>
<keyword evidence="13" id="KW-1185">Reference proteome</keyword>
<sequence length="449" mass="49017">MSQEDAADGSGPSENSKLQISQSTFSSVVTSVFEDTMYNIIHDVVLQTHRSEKLLRMQSAATQVSMAASSSQLQSPHPSSETPTKPSNSLPTPTTAKIGKVETPGATYNDGLITLKGNPLRSTPQIYCPQCRLPRLLYPLSGVGAQMPDDLNAQYCTRHPFVSKSGHDVYGMPFPTDQAKTKKERELIKQQARAEKDSTPASQNSDPQGGTQDSESVQVQNGINKLQPQSKGANYIPWHTCPRCKRSLLITRFAQHLEKCLGISGRQSSRNAMAKLSGQNGSMGSTPMGSRPGTPGPGNQGEAKGQKRDRDDDDGDELEDIPLKKVKKRQYVKKADRERLAAQSSSETLANSQSQEKLEKDKDKNKDKDKDKSVDKERIVLKMKPSQTSVPTTKEGTPAKRPPKPGGQNGSKVKPENGKRERESDKDDDAENTPKKKQKVSDEASSTAS</sequence>
<evidence type="ECO:0000256" key="3">
    <source>
        <dbReference type="ARBA" id="ARBA00022771"/>
    </source>
</evidence>
<evidence type="ECO:0000313" key="13">
    <source>
        <dbReference type="Proteomes" id="UP000799772"/>
    </source>
</evidence>
<feature type="compositionally biased region" description="Basic and acidic residues" evidence="11">
    <location>
        <begin position="356"/>
        <end position="380"/>
    </location>
</feature>
<evidence type="ECO:0000256" key="6">
    <source>
        <dbReference type="ARBA" id="ARBA00023015"/>
    </source>
</evidence>
<feature type="compositionally biased region" description="Acidic residues" evidence="11">
    <location>
        <begin position="311"/>
        <end position="320"/>
    </location>
</feature>
<comment type="similarity">
    <text evidence="10">Belongs to the SGF11 family.</text>
</comment>
<keyword evidence="7 10" id="KW-0010">Activator</keyword>
<keyword evidence="8" id="KW-0804">Transcription</keyword>
<feature type="compositionally biased region" description="Polar residues" evidence="11">
    <location>
        <begin position="385"/>
        <end position="395"/>
    </location>
</feature>
<dbReference type="InterPro" id="IPR013246">
    <property type="entry name" value="SAGA_su_Sgf11"/>
</dbReference>
<evidence type="ECO:0000256" key="10">
    <source>
        <dbReference type="RuleBase" id="RU261113"/>
    </source>
</evidence>
<dbReference type="GO" id="GO:0006325">
    <property type="term" value="P:chromatin organization"/>
    <property type="evidence" value="ECO:0007669"/>
    <property type="project" value="UniProtKB-KW"/>
</dbReference>
<evidence type="ECO:0000313" key="12">
    <source>
        <dbReference type="EMBL" id="KAF2097975.1"/>
    </source>
</evidence>
<keyword evidence="2" id="KW-0479">Metal-binding</keyword>
<comment type="caution">
    <text evidence="12">The sequence shown here is derived from an EMBL/GenBank/DDBJ whole genome shotgun (WGS) entry which is preliminary data.</text>
</comment>
<feature type="region of interest" description="Disordered" evidence="11">
    <location>
        <begin position="167"/>
        <end position="219"/>
    </location>
</feature>
<feature type="region of interest" description="Disordered" evidence="11">
    <location>
        <begin position="275"/>
        <end position="449"/>
    </location>
</feature>
<keyword evidence="6" id="KW-0805">Transcription regulation</keyword>
<dbReference type="EMBL" id="ML978127">
    <property type="protein sequence ID" value="KAF2097975.1"/>
    <property type="molecule type" value="Genomic_DNA"/>
</dbReference>
<keyword evidence="5" id="KW-0156">Chromatin regulator</keyword>
<evidence type="ECO:0000256" key="7">
    <source>
        <dbReference type="ARBA" id="ARBA00023159"/>
    </source>
</evidence>